<protein>
    <submittedName>
        <fullName evidence="3">Dehydrogenase</fullName>
    </submittedName>
</protein>
<comment type="caution">
    <text evidence="3">The sequence shown here is derived from an EMBL/GenBank/DDBJ whole genome shotgun (WGS) entry which is preliminary data.</text>
</comment>
<dbReference type="InterPro" id="IPR051317">
    <property type="entry name" value="Gfo/Idh/MocA_oxidoreduct"/>
</dbReference>
<gene>
    <name evidence="3" type="ORF">BSK56_21675</name>
</gene>
<dbReference type="InterPro" id="IPR000683">
    <property type="entry name" value="Gfo/Idh/MocA-like_OxRdtase_N"/>
</dbReference>
<dbReference type="Pfam" id="PF01408">
    <property type="entry name" value="GFO_IDH_MocA"/>
    <property type="match status" value="1"/>
</dbReference>
<dbReference type="Gene3D" id="3.40.50.720">
    <property type="entry name" value="NAD(P)-binding Rossmann-like Domain"/>
    <property type="match status" value="1"/>
</dbReference>
<feature type="domain" description="Gfo/Idh/MocA-like oxidoreductase N-terminal" evidence="1">
    <location>
        <begin position="8"/>
        <end position="122"/>
    </location>
</feature>
<proteinExistence type="predicted"/>
<dbReference type="RefSeq" id="WP_076112702.1">
    <property type="nucleotide sequence ID" value="NZ_MPTB01000030.1"/>
</dbReference>
<evidence type="ECO:0000259" key="1">
    <source>
        <dbReference type="Pfam" id="PF01408"/>
    </source>
</evidence>
<organism evidence="3 4">
    <name type="scientific">Paenibacillus borealis</name>
    <dbReference type="NCBI Taxonomy" id="160799"/>
    <lineage>
        <taxon>Bacteria</taxon>
        <taxon>Bacillati</taxon>
        <taxon>Bacillota</taxon>
        <taxon>Bacilli</taxon>
        <taxon>Bacillales</taxon>
        <taxon>Paenibacillaceae</taxon>
        <taxon>Paenibacillus</taxon>
    </lineage>
</organism>
<dbReference type="InterPro" id="IPR036291">
    <property type="entry name" value="NAD(P)-bd_dom_sf"/>
</dbReference>
<evidence type="ECO:0000259" key="2">
    <source>
        <dbReference type="Pfam" id="PF22725"/>
    </source>
</evidence>
<feature type="domain" description="GFO/IDH/MocA-like oxidoreductase" evidence="2">
    <location>
        <begin position="131"/>
        <end position="248"/>
    </location>
</feature>
<dbReference type="PANTHER" id="PTHR43708:SF8">
    <property type="entry name" value="OXIDOREDUCTASE"/>
    <property type="match status" value="1"/>
</dbReference>
<sequence length="357" mass="39048">MSSNKHSVVIVGYGGMGSYHAQLIGENERLEVAGTFDLLEVRREASVEAGYKAYASYEEVLADPVVEVVLIATPNDVHKEIAIRALQAGKHVVCEKPVAMSSAEFKEMTAAADGAGRVLMVHQNRRWDEDFRVIKQMYETETIGALFQIESRVHGANGIPGDWRHVKEQGGGMLLDWGVHLLDQLLFMIDSKVISVTSTLSYILGNDVDDGFEAVLQFANGIKAIVEVGTTNFITLPRWYVKGIEGSAVIEDWSLTGRIVTRNSESEHREPTPIRAGVGLTKTMAPPSEGSTITEALPPAAELADGFYNNFVAVIEGTAEPIVKNAEVLRVQNLIEAIFEAAESNEIIKDFDIYGVK</sequence>
<evidence type="ECO:0000313" key="3">
    <source>
        <dbReference type="EMBL" id="OMD44717.1"/>
    </source>
</evidence>
<dbReference type="Proteomes" id="UP000187412">
    <property type="component" value="Unassembled WGS sequence"/>
</dbReference>
<accession>A0ABX3H3V5</accession>
<dbReference type="SUPFAM" id="SSF51735">
    <property type="entry name" value="NAD(P)-binding Rossmann-fold domains"/>
    <property type="match status" value="1"/>
</dbReference>
<keyword evidence="4" id="KW-1185">Reference proteome</keyword>
<dbReference type="Gene3D" id="3.30.360.10">
    <property type="entry name" value="Dihydrodipicolinate Reductase, domain 2"/>
    <property type="match status" value="1"/>
</dbReference>
<name>A0ABX3H3V5_PAEBO</name>
<reference evidence="3 4" key="1">
    <citation type="submission" date="2016-10" db="EMBL/GenBank/DDBJ databases">
        <title>Paenibacillus species isolates.</title>
        <authorList>
            <person name="Beno S.M."/>
        </authorList>
    </citation>
    <scope>NUCLEOTIDE SEQUENCE [LARGE SCALE GENOMIC DNA]</scope>
    <source>
        <strain evidence="3 4">FSL H7-0744</strain>
    </source>
</reference>
<dbReference type="Pfam" id="PF22725">
    <property type="entry name" value="GFO_IDH_MocA_C3"/>
    <property type="match status" value="1"/>
</dbReference>
<evidence type="ECO:0000313" key="4">
    <source>
        <dbReference type="Proteomes" id="UP000187412"/>
    </source>
</evidence>
<dbReference type="InterPro" id="IPR055170">
    <property type="entry name" value="GFO_IDH_MocA-like_dom"/>
</dbReference>
<dbReference type="EMBL" id="MPTB01000030">
    <property type="protein sequence ID" value="OMD44717.1"/>
    <property type="molecule type" value="Genomic_DNA"/>
</dbReference>
<dbReference type="PANTHER" id="PTHR43708">
    <property type="entry name" value="CONSERVED EXPRESSED OXIDOREDUCTASE (EUROFUNG)"/>
    <property type="match status" value="1"/>
</dbReference>
<dbReference type="SUPFAM" id="SSF55347">
    <property type="entry name" value="Glyceraldehyde-3-phosphate dehydrogenase-like, C-terminal domain"/>
    <property type="match status" value="1"/>
</dbReference>